<name>A0AAW9DQG9_ACIAO</name>
<organism evidence="1 2">
    <name type="scientific">Acidiphilium acidophilum</name>
    <name type="common">Thiobacillus acidophilus</name>
    <dbReference type="NCBI Taxonomy" id="76588"/>
    <lineage>
        <taxon>Bacteria</taxon>
        <taxon>Pseudomonadati</taxon>
        <taxon>Pseudomonadota</taxon>
        <taxon>Alphaproteobacteria</taxon>
        <taxon>Acetobacterales</taxon>
        <taxon>Acidocellaceae</taxon>
        <taxon>Acidiphilium</taxon>
    </lineage>
</organism>
<gene>
    <name evidence="1" type="ORF">SIL87_11340</name>
</gene>
<evidence type="ECO:0000313" key="2">
    <source>
        <dbReference type="Proteomes" id="UP001279553"/>
    </source>
</evidence>
<dbReference type="Proteomes" id="UP001279553">
    <property type="component" value="Unassembled WGS sequence"/>
</dbReference>
<dbReference type="Gene3D" id="3.20.20.370">
    <property type="entry name" value="Glycoside hydrolase/deacetylase"/>
    <property type="match status" value="1"/>
</dbReference>
<dbReference type="AlphaFoldDB" id="A0AAW9DQG9"/>
<evidence type="ECO:0000313" key="1">
    <source>
        <dbReference type="EMBL" id="MDX5931361.1"/>
    </source>
</evidence>
<reference evidence="1 2" key="1">
    <citation type="submission" date="2023-11" db="EMBL/GenBank/DDBJ databases">
        <title>MicrobeMod: A computational toolkit for identifying prokaryotic methylation and restriction-modification with nanopore sequencing.</title>
        <authorList>
            <person name="Crits-Christoph A."/>
            <person name="Kang S.C."/>
            <person name="Lee H."/>
            <person name="Ostrov N."/>
        </authorList>
    </citation>
    <scope>NUCLEOTIDE SEQUENCE [LARGE SCALE GENOMIC DNA]</scope>
    <source>
        <strain evidence="1 2">DSMZ 700</strain>
    </source>
</reference>
<dbReference type="RefSeq" id="WP_319614278.1">
    <property type="nucleotide sequence ID" value="NZ_JAWXYB010000018.1"/>
</dbReference>
<dbReference type="EMBL" id="JAWXYB010000018">
    <property type="protein sequence ID" value="MDX5931361.1"/>
    <property type="molecule type" value="Genomic_DNA"/>
</dbReference>
<keyword evidence="2" id="KW-1185">Reference proteome</keyword>
<sequence length="338" mass="37179">MFPDLLPNPRPVALREFRRIATVLIDTEEDFDWTDPTEGTDYATAYLSRIAELQPIFAAHGVVPTYLVTYPVLLNPDIVGLLIHYRDRGEAALGIQLHPWVTPPFEGRGSTAQSFGGNLAPEIEARKLESLCSRFIEVFASSPLVFRAGRYGLGRQTAALIEAAGILVDTSIAPRTSMRDEAGPDYSRIDFAPFWFGAQRSLLELPLGRAIVGWGGAFGDRLYRALIGTNGAWAPLAGLLARIECAERITLSPEGNDPRAVRRLVQGLGRRDQMILPLSFHSSSIAPGRNPYVRSRADLHRFYDDLSAILCDLTDEFSCRFAAAETIPALLCPAPAIR</sequence>
<comment type="caution">
    <text evidence="1">The sequence shown here is derived from an EMBL/GenBank/DDBJ whole genome shotgun (WGS) entry which is preliminary data.</text>
</comment>
<accession>A0AAW9DQG9</accession>
<protein>
    <recommendedName>
        <fullName evidence="3">WalW protein</fullName>
    </recommendedName>
</protein>
<evidence type="ECO:0008006" key="3">
    <source>
        <dbReference type="Google" id="ProtNLM"/>
    </source>
</evidence>
<proteinExistence type="predicted"/>